<accession>A0A3E0DNH9</accession>
<organism evidence="2 3">
    <name type="scientific">Marinomonas pollencensis</name>
    <dbReference type="NCBI Taxonomy" id="491954"/>
    <lineage>
        <taxon>Bacteria</taxon>
        <taxon>Pseudomonadati</taxon>
        <taxon>Pseudomonadota</taxon>
        <taxon>Gammaproteobacteria</taxon>
        <taxon>Oceanospirillales</taxon>
        <taxon>Oceanospirillaceae</taxon>
        <taxon>Marinomonas</taxon>
    </lineage>
</organism>
<sequence length="82" mass="9752">MMKLIIQGLDSIPRYLRKKAKKEALQLSRSPESNRRWKKMHSKKGMIRSKINRSYRLVVCCSDIKTGPYFAMSHAEFDRRYS</sequence>
<evidence type="ECO:0000313" key="2">
    <source>
        <dbReference type="EMBL" id="REG84406.1"/>
    </source>
</evidence>
<dbReference type="EMBL" id="QUNG01000004">
    <property type="protein sequence ID" value="REG84406.1"/>
    <property type="molecule type" value="Genomic_DNA"/>
</dbReference>
<comment type="caution">
    <text evidence="2">The sequence shown here is derived from an EMBL/GenBank/DDBJ whole genome shotgun (WGS) entry which is preliminary data.</text>
</comment>
<proteinExistence type="predicted"/>
<keyword evidence="3" id="KW-1185">Reference proteome</keyword>
<dbReference type="Pfam" id="PF24732">
    <property type="entry name" value="ParE_like"/>
    <property type="match status" value="1"/>
</dbReference>
<dbReference type="OrthoDB" id="6106707at2"/>
<gene>
    <name evidence="2" type="ORF">DFP81_104290</name>
</gene>
<dbReference type="Proteomes" id="UP000256542">
    <property type="component" value="Unassembled WGS sequence"/>
</dbReference>
<feature type="domain" description="ParE-like toxin" evidence="1">
    <location>
        <begin position="15"/>
        <end position="78"/>
    </location>
</feature>
<dbReference type="AlphaFoldDB" id="A0A3E0DNH9"/>
<evidence type="ECO:0000313" key="3">
    <source>
        <dbReference type="Proteomes" id="UP000256542"/>
    </source>
</evidence>
<name>A0A3E0DNH9_9GAMM</name>
<evidence type="ECO:0000259" key="1">
    <source>
        <dbReference type="Pfam" id="PF24732"/>
    </source>
</evidence>
<reference evidence="2 3" key="1">
    <citation type="submission" date="2018-08" db="EMBL/GenBank/DDBJ databases">
        <title>Genomic Encyclopedia of Type Strains, Phase III (KMG-III): the genomes of soil and plant-associated and newly described type strains.</title>
        <authorList>
            <person name="Whitman W."/>
        </authorList>
    </citation>
    <scope>NUCLEOTIDE SEQUENCE [LARGE SCALE GENOMIC DNA]</scope>
    <source>
        <strain evidence="2 3">CECT 7375</strain>
    </source>
</reference>
<dbReference type="InterPro" id="IPR056925">
    <property type="entry name" value="ParE-like"/>
</dbReference>
<protein>
    <recommendedName>
        <fullName evidence="1">ParE-like toxin domain-containing protein</fullName>
    </recommendedName>
</protein>